<dbReference type="Proteomes" id="UP001497480">
    <property type="component" value="Unassembled WGS sequence"/>
</dbReference>
<gene>
    <name evidence="1" type="ORF">LLUT_LOCUS19919</name>
</gene>
<proteinExistence type="predicted"/>
<reference evidence="1 2" key="1">
    <citation type="submission" date="2024-03" db="EMBL/GenBank/DDBJ databases">
        <authorList>
            <person name="Martinez-Hernandez J."/>
        </authorList>
    </citation>
    <scope>NUCLEOTIDE SEQUENCE [LARGE SCALE GENOMIC DNA]</scope>
</reference>
<keyword evidence="2" id="KW-1185">Reference proteome</keyword>
<evidence type="ECO:0000313" key="1">
    <source>
        <dbReference type="EMBL" id="CAL0318859.1"/>
    </source>
</evidence>
<name>A0AAV1XAV1_LUPLU</name>
<dbReference type="AlphaFoldDB" id="A0AAV1XAV1"/>
<dbReference type="EMBL" id="CAXHTB010000013">
    <property type="protein sequence ID" value="CAL0318859.1"/>
    <property type="molecule type" value="Genomic_DNA"/>
</dbReference>
<sequence>MRKDSQMRLEKHLIGCWMTNLFPPMIQYSSSNWELHQIFCSLKGQVCTTQFGTMNLVLNHLFDYFQEAKSASWAFYFQCF</sequence>
<accession>A0AAV1XAV1</accession>
<evidence type="ECO:0000313" key="2">
    <source>
        <dbReference type="Proteomes" id="UP001497480"/>
    </source>
</evidence>
<protein>
    <submittedName>
        <fullName evidence="1">Uncharacterized protein</fullName>
    </submittedName>
</protein>
<organism evidence="1 2">
    <name type="scientific">Lupinus luteus</name>
    <name type="common">European yellow lupine</name>
    <dbReference type="NCBI Taxonomy" id="3873"/>
    <lineage>
        <taxon>Eukaryota</taxon>
        <taxon>Viridiplantae</taxon>
        <taxon>Streptophyta</taxon>
        <taxon>Embryophyta</taxon>
        <taxon>Tracheophyta</taxon>
        <taxon>Spermatophyta</taxon>
        <taxon>Magnoliopsida</taxon>
        <taxon>eudicotyledons</taxon>
        <taxon>Gunneridae</taxon>
        <taxon>Pentapetalae</taxon>
        <taxon>rosids</taxon>
        <taxon>fabids</taxon>
        <taxon>Fabales</taxon>
        <taxon>Fabaceae</taxon>
        <taxon>Papilionoideae</taxon>
        <taxon>50 kb inversion clade</taxon>
        <taxon>genistoids sensu lato</taxon>
        <taxon>core genistoids</taxon>
        <taxon>Genisteae</taxon>
        <taxon>Lupinus</taxon>
    </lineage>
</organism>
<comment type="caution">
    <text evidence="1">The sequence shown here is derived from an EMBL/GenBank/DDBJ whole genome shotgun (WGS) entry which is preliminary data.</text>
</comment>